<evidence type="ECO:0000256" key="1">
    <source>
        <dbReference type="SAM" id="MobiDB-lite"/>
    </source>
</evidence>
<evidence type="ECO:0000313" key="2">
    <source>
        <dbReference type="EMBL" id="OLQ08313.1"/>
    </source>
</evidence>
<protein>
    <submittedName>
        <fullName evidence="2">Uncharacterized protein</fullName>
    </submittedName>
</protein>
<comment type="caution">
    <text evidence="2">The sequence shown here is derived from an EMBL/GenBank/DDBJ whole genome shotgun (WGS) entry which is preliminary data.</text>
</comment>
<dbReference type="AlphaFoldDB" id="A0A1Q9ELH8"/>
<feature type="compositionally biased region" description="Polar residues" evidence="1">
    <location>
        <begin position="70"/>
        <end position="83"/>
    </location>
</feature>
<keyword evidence="3" id="KW-1185">Reference proteome</keyword>
<gene>
    <name evidence="2" type="ORF">AK812_SmicGene8185</name>
</gene>
<dbReference type="OrthoDB" id="10333984at2759"/>
<proteinExistence type="predicted"/>
<dbReference type="Proteomes" id="UP000186817">
    <property type="component" value="Unassembled WGS sequence"/>
</dbReference>
<accession>A0A1Q9ELH8</accession>
<name>A0A1Q9ELH8_SYMMI</name>
<organism evidence="2 3">
    <name type="scientific">Symbiodinium microadriaticum</name>
    <name type="common">Dinoflagellate</name>
    <name type="synonym">Zooxanthella microadriatica</name>
    <dbReference type="NCBI Taxonomy" id="2951"/>
    <lineage>
        <taxon>Eukaryota</taxon>
        <taxon>Sar</taxon>
        <taxon>Alveolata</taxon>
        <taxon>Dinophyceae</taxon>
        <taxon>Suessiales</taxon>
        <taxon>Symbiodiniaceae</taxon>
        <taxon>Symbiodinium</taxon>
    </lineage>
</organism>
<evidence type="ECO:0000313" key="3">
    <source>
        <dbReference type="Proteomes" id="UP000186817"/>
    </source>
</evidence>
<feature type="region of interest" description="Disordered" evidence="1">
    <location>
        <begin position="41"/>
        <end position="99"/>
    </location>
</feature>
<reference evidence="2 3" key="1">
    <citation type="submission" date="2016-02" db="EMBL/GenBank/DDBJ databases">
        <title>Genome analysis of coral dinoflagellate symbionts highlights evolutionary adaptations to a symbiotic lifestyle.</title>
        <authorList>
            <person name="Aranda M."/>
            <person name="Li Y."/>
            <person name="Liew Y.J."/>
            <person name="Baumgarten S."/>
            <person name="Simakov O."/>
            <person name="Wilson M."/>
            <person name="Piel J."/>
            <person name="Ashoor H."/>
            <person name="Bougouffa S."/>
            <person name="Bajic V.B."/>
            <person name="Ryu T."/>
            <person name="Ravasi T."/>
            <person name="Bayer T."/>
            <person name="Micklem G."/>
            <person name="Kim H."/>
            <person name="Bhak J."/>
            <person name="Lajeunesse T.C."/>
            <person name="Voolstra C.R."/>
        </authorList>
    </citation>
    <scope>NUCLEOTIDE SEQUENCE [LARGE SCALE GENOMIC DNA]</scope>
    <source>
        <strain evidence="2 3">CCMP2467</strain>
    </source>
</reference>
<dbReference type="EMBL" id="LSRX01000120">
    <property type="protein sequence ID" value="OLQ08313.1"/>
    <property type="molecule type" value="Genomic_DNA"/>
</dbReference>
<sequence>MAASEVELVAHAIQLLQLCEEEAGTASSELLAWKELCRAGKERQPRANSDDEETQEQSPKARGASKTLLRLQTASTMINTTDGSSASSSSRSRSVSAAISEDRESSSSWFSRGCTPSICNSDDGRFAHHVVFRRAQTTNCEEALRAARAMEAVRLEDASKLSTGQFERKFGASTGRSILNRQVPSLDTCPTYLPETGGGSEWLSAWSGTGTLRIFTSPWREAIRF</sequence>
<feature type="compositionally biased region" description="Low complexity" evidence="1">
    <location>
        <begin position="84"/>
        <end position="99"/>
    </location>
</feature>